<protein>
    <recommendedName>
        <fullName evidence="5">PAS domain-containing protein</fullName>
    </recommendedName>
</protein>
<gene>
    <name evidence="2" type="ORF">PPRO1472_LOCUS1356</name>
    <name evidence="3" type="ORF">PPROV_000322000</name>
</gene>
<feature type="chain" id="PRO_5035585146" description="PAS domain-containing protein" evidence="1">
    <location>
        <begin position="22"/>
        <end position="154"/>
    </location>
</feature>
<dbReference type="Proteomes" id="UP000660262">
    <property type="component" value="Unassembled WGS sequence"/>
</dbReference>
<name>A0A6U0E944_9CHLO</name>
<organism evidence="2">
    <name type="scientific">Pycnococcus provasolii</name>
    <dbReference type="NCBI Taxonomy" id="41880"/>
    <lineage>
        <taxon>Eukaryota</taxon>
        <taxon>Viridiplantae</taxon>
        <taxon>Chlorophyta</taxon>
        <taxon>Pseudoscourfieldiophyceae</taxon>
        <taxon>Pseudoscourfieldiales</taxon>
        <taxon>Pycnococcaceae</taxon>
        <taxon>Pycnococcus</taxon>
    </lineage>
</organism>
<keyword evidence="4" id="KW-1185">Reference proteome</keyword>
<dbReference type="EMBL" id="HBDW01001966">
    <property type="protein sequence ID" value="CAD8217914.1"/>
    <property type="molecule type" value="Transcribed_RNA"/>
</dbReference>
<dbReference type="AlphaFoldDB" id="A0A6U0E944"/>
<reference evidence="2" key="2">
    <citation type="submission" date="2021-01" db="EMBL/GenBank/DDBJ databases">
        <authorList>
            <person name="Corre E."/>
            <person name="Pelletier E."/>
            <person name="Niang G."/>
            <person name="Scheremetjew M."/>
            <person name="Finn R."/>
            <person name="Kale V."/>
            <person name="Holt S."/>
            <person name="Cochrane G."/>
            <person name="Meng A."/>
            <person name="Brown T."/>
            <person name="Cohen L."/>
        </authorList>
    </citation>
    <scope>NUCLEOTIDE SEQUENCE</scope>
    <source>
        <strain evidence="2">RCC251</strain>
    </source>
</reference>
<evidence type="ECO:0008006" key="5">
    <source>
        <dbReference type="Google" id="ProtNLM"/>
    </source>
</evidence>
<evidence type="ECO:0000313" key="3">
    <source>
        <dbReference type="EMBL" id="GHP04466.1"/>
    </source>
</evidence>
<proteinExistence type="predicted"/>
<keyword evidence="1" id="KW-0732">Signal</keyword>
<evidence type="ECO:0000313" key="2">
    <source>
        <dbReference type="EMBL" id="CAD8217914.1"/>
    </source>
</evidence>
<evidence type="ECO:0000256" key="1">
    <source>
        <dbReference type="SAM" id="SignalP"/>
    </source>
</evidence>
<dbReference type="EMBL" id="BNJQ01000007">
    <property type="protein sequence ID" value="GHP04466.1"/>
    <property type="molecule type" value="Genomic_DNA"/>
</dbReference>
<accession>A0A6U0E944</accession>
<sequence length="154" mass="16779">MNVLVLLVVVLARGGCVVVEATNQTQEERRAVAKRLVESVLRKIGSAENSKIPDGTGYVLSEINGRCTPFHYGCLHTNNTRMTPQFRDSSDGNGYVFAFANDGTCLAHGQRPDEFVGRTTNEVIASSIPELLGKLDGDKLHTMMLEKAQLVEDG</sequence>
<evidence type="ECO:0000313" key="4">
    <source>
        <dbReference type="Proteomes" id="UP000660262"/>
    </source>
</evidence>
<feature type="signal peptide" evidence="1">
    <location>
        <begin position="1"/>
        <end position="21"/>
    </location>
</feature>
<reference evidence="3" key="1">
    <citation type="submission" date="2020-10" db="EMBL/GenBank/DDBJ databases">
        <title>Unveiling of a novel bifunctional photoreceptor, Dualchrome1, isolated from a cosmopolitan green alga.</title>
        <authorList>
            <person name="Suzuki S."/>
            <person name="Kawachi M."/>
        </authorList>
    </citation>
    <scope>NUCLEOTIDE SEQUENCE</scope>
    <source>
        <strain evidence="3">NIES 2893</strain>
    </source>
</reference>